<gene>
    <name evidence="9" type="ORF">MuYL_4465</name>
</gene>
<evidence type="ECO:0008006" key="11">
    <source>
        <dbReference type="Google" id="ProtNLM"/>
    </source>
</evidence>
<dbReference type="InterPro" id="IPR025640">
    <property type="entry name" value="GYF_2"/>
</dbReference>
<proteinExistence type="predicted"/>
<keyword evidence="10" id="KW-1185">Reference proteome</keyword>
<sequence>MTDYYILIDGEQSGPFSYQELTKMNIDVHTRVRSSIADTWQDACDLPEFYPYFESIGIYLPTGDNLASFGWRLLAYVIDYVILSFLMNLVLRMLAVNGFVFNLKSYNDLLKMPVTDILLLQLITSITLVLYNSICEASPMKGSLGKKLCRLVVVDIDGAGLSYLNALLRSVGKAISIFLFYSGFLSIFFTEHRQALHDLLAKTYVVKL</sequence>
<comment type="subcellular location">
    <subcellularLocation>
        <location evidence="1">Cell membrane</location>
        <topology evidence="1">Multi-pass membrane protein</topology>
    </subcellularLocation>
</comment>
<dbReference type="RefSeq" id="WP_094572382.1">
    <property type="nucleotide sequence ID" value="NZ_CP022743.1"/>
</dbReference>
<evidence type="ECO:0000259" key="7">
    <source>
        <dbReference type="Pfam" id="PF06271"/>
    </source>
</evidence>
<keyword evidence="3 6" id="KW-0812">Transmembrane</keyword>
<dbReference type="InterPro" id="IPR010432">
    <property type="entry name" value="RDD"/>
</dbReference>
<dbReference type="GO" id="GO:0005886">
    <property type="term" value="C:plasma membrane"/>
    <property type="evidence" value="ECO:0007669"/>
    <property type="project" value="UniProtKB-SubCell"/>
</dbReference>
<feature type="transmembrane region" description="Helical" evidence="6">
    <location>
        <begin position="73"/>
        <end position="96"/>
    </location>
</feature>
<dbReference type="PANTHER" id="PTHR36115:SF4">
    <property type="entry name" value="MEMBRANE PROTEIN"/>
    <property type="match status" value="1"/>
</dbReference>
<evidence type="ECO:0000256" key="3">
    <source>
        <dbReference type="ARBA" id="ARBA00022692"/>
    </source>
</evidence>
<evidence type="ECO:0000313" key="9">
    <source>
        <dbReference type="EMBL" id="ASU36350.1"/>
    </source>
</evidence>
<dbReference type="InterPro" id="IPR051791">
    <property type="entry name" value="Pra-immunoreactive"/>
</dbReference>
<dbReference type="OrthoDB" id="9793824at2"/>
<dbReference type="PANTHER" id="PTHR36115">
    <property type="entry name" value="PROLINE-RICH ANTIGEN HOMOLOG-RELATED"/>
    <property type="match status" value="1"/>
</dbReference>
<dbReference type="AlphaFoldDB" id="A0A223P2T1"/>
<feature type="transmembrane region" description="Helical" evidence="6">
    <location>
        <begin position="171"/>
        <end position="190"/>
    </location>
</feature>
<evidence type="ECO:0000256" key="5">
    <source>
        <dbReference type="ARBA" id="ARBA00023136"/>
    </source>
</evidence>
<feature type="transmembrane region" description="Helical" evidence="6">
    <location>
        <begin position="117"/>
        <end position="134"/>
    </location>
</feature>
<dbReference type="Proteomes" id="UP000215002">
    <property type="component" value="Chromosome"/>
</dbReference>
<dbReference type="EMBL" id="CP022743">
    <property type="protein sequence ID" value="ASU36350.1"/>
    <property type="molecule type" value="Genomic_DNA"/>
</dbReference>
<organism evidence="9 10">
    <name type="scientific">Mucilaginibacter xinganensis</name>
    <dbReference type="NCBI Taxonomy" id="1234841"/>
    <lineage>
        <taxon>Bacteria</taxon>
        <taxon>Pseudomonadati</taxon>
        <taxon>Bacteroidota</taxon>
        <taxon>Sphingobacteriia</taxon>
        <taxon>Sphingobacteriales</taxon>
        <taxon>Sphingobacteriaceae</taxon>
        <taxon>Mucilaginibacter</taxon>
    </lineage>
</organism>
<evidence type="ECO:0000256" key="1">
    <source>
        <dbReference type="ARBA" id="ARBA00004651"/>
    </source>
</evidence>
<keyword evidence="5 6" id="KW-0472">Membrane</keyword>
<dbReference type="Pfam" id="PF06271">
    <property type="entry name" value="RDD"/>
    <property type="match status" value="1"/>
</dbReference>
<evidence type="ECO:0000256" key="6">
    <source>
        <dbReference type="SAM" id="Phobius"/>
    </source>
</evidence>
<keyword evidence="4 6" id="KW-1133">Transmembrane helix</keyword>
<evidence type="ECO:0000256" key="4">
    <source>
        <dbReference type="ARBA" id="ARBA00022989"/>
    </source>
</evidence>
<feature type="domain" description="GYF" evidence="8">
    <location>
        <begin position="4"/>
        <end position="49"/>
    </location>
</feature>
<evidence type="ECO:0000259" key="8">
    <source>
        <dbReference type="Pfam" id="PF14237"/>
    </source>
</evidence>
<accession>A0A223P2T1</accession>
<dbReference type="KEGG" id="muc:MuYL_4465"/>
<dbReference type="Pfam" id="PF14237">
    <property type="entry name" value="GYF_2"/>
    <property type="match status" value="1"/>
</dbReference>
<protein>
    <recommendedName>
        <fullName evidence="11">RDD family protein</fullName>
    </recommendedName>
</protein>
<keyword evidence="2" id="KW-1003">Cell membrane</keyword>
<evidence type="ECO:0000256" key="2">
    <source>
        <dbReference type="ARBA" id="ARBA00022475"/>
    </source>
</evidence>
<reference evidence="9 10" key="1">
    <citation type="submission" date="2017-08" db="EMBL/GenBank/DDBJ databases">
        <title>Complete genome sequence of Mucilaginibacter sp. strain BJC16-A31.</title>
        <authorList>
            <consortium name="Henan University of Science and Technology"/>
            <person name="You X."/>
        </authorList>
    </citation>
    <scope>NUCLEOTIDE SEQUENCE [LARGE SCALE GENOMIC DNA]</scope>
    <source>
        <strain evidence="9 10">BJC16-A31</strain>
    </source>
</reference>
<evidence type="ECO:0000313" key="10">
    <source>
        <dbReference type="Proteomes" id="UP000215002"/>
    </source>
</evidence>
<feature type="domain" description="RDD" evidence="7">
    <location>
        <begin position="67"/>
        <end position="202"/>
    </location>
</feature>
<name>A0A223P2T1_9SPHI</name>